<gene>
    <name evidence="1" type="ORF">K4G66_05945</name>
</gene>
<dbReference type="AlphaFoldDB" id="A0AA49GQR3"/>
<accession>A0AA49GQR3</accession>
<reference evidence="1" key="2">
    <citation type="journal article" date="2024" name="Antonie Van Leeuwenhoek">
        <title>Roseihalotalea indica gen. nov., sp. nov., a halophilic Bacteroidetes from mesopelagic Southwest Indian Ocean with higher carbohydrate metabolic potential.</title>
        <authorList>
            <person name="Chen B."/>
            <person name="Zhang M."/>
            <person name="Lin D."/>
            <person name="Ye J."/>
            <person name="Tang K."/>
        </authorList>
    </citation>
    <scope>NUCLEOTIDE SEQUENCE</scope>
    <source>
        <strain evidence="1">TK19036</strain>
    </source>
</reference>
<reference evidence="1" key="1">
    <citation type="journal article" date="2023" name="Comput. Struct. Biotechnol. J.">
        <title>Discovery of a novel marine Bacteroidetes with a rich repertoire of carbohydrate-active enzymes.</title>
        <authorList>
            <person name="Chen B."/>
            <person name="Liu G."/>
            <person name="Chen Q."/>
            <person name="Wang H."/>
            <person name="Liu L."/>
            <person name="Tang K."/>
        </authorList>
    </citation>
    <scope>NUCLEOTIDE SEQUENCE</scope>
    <source>
        <strain evidence="1">TK19036</strain>
    </source>
</reference>
<evidence type="ECO:0000313" key="1">
    <source>
        <dbReference type="EMBL" id="WKN38241.1"/>
    </source>
</evidence>
<organism evidence="1">
    <name type="scientific">Roseihalotalea indica</name>
    <dbReference type="NCBI Taxonomy" id="2867963"/>
    <lineage>
        <taxon>Bacteria</taxon>
        <taxon>Pseudomonadati</taxon>
        <taxon>Bacteroidota</taxon>
        <taxon>Cytophagia</taxon>
        <taxon>Cytophagales</taxon>
        <taxon>Catalimonadaceae</taxon>
        <taxon>Roseihalotalea</taxon>
    </lineage>
</organism>
<protein>
    <submittedName>
        <fullName evidence="1">Uncharacterized protein</fullName>
    </submittedName>
</protein>
<dbReference type="EMBL" id="CP120682">
    <property type="protein sequence ID" value="WKN38241.1"/>
    <property type="molecule type" value="Genomic_DNA"/>
</dbReference>
<name>A0AA49GQR3_9BACT</name>
<sequence>MTSIVKHDSVDWIVSEDLDSKNIIWLPIFTIEFDKDYKRIFGLTSEGYWMNLIIRDKDEMITVSRNKREYLGIITALHKDRDELEKLVKEGLDKYTSGNYSIDIFPFVDLIKFAFQDFGFGGFWADRALDWLRQEDLDQELCLLIKEIIDKKGMDQKSRHYLFKLMKRYERSFQ</sequence>
<proteinExistence type="predicted"/>